<name>A0A179HDW7_PURLI</name>
<proteinExistence type="predicted"/>
<evidence type="ECO:0000313" key="1">
    <source>
        <dbReference type="EMBL" id="OAQ88576.1"/>
    </source>
</evidence>
<accession>A0A179HDW7</accession>
<comment type="caution">
    <text evidence="1">The sequence shown here is derived from an EMBL/GenBank/DDBJ whole genome shotgun (WGS) entry which is preliminary data.</text>
</comment>
<dbReference type="AlphaFoldDB" id="A0A179HDW7"/>
<protein>
    <submittedName>
        <fullName evidence="1">Uncharacterized protein</fullName>
    </submittedName>
</protein>
<organism evidence="1 2">
    <name type="scientific">Purpureocillium lilacinum</name>
    <name type="common">Paecilomyces lilacinus</name>
    <dbReference type="NCBI Taxonomy" id="33203"/>
    <lineage>
        <taxon>Eukaryota</taxon>
        <taxon>Fungi</taxon>
        <taxon>Dikarya</taxon>
        <taxon>Ascomycota</taxon>
        <taxon>Pezizomycotina</taxon>
        <taxon>Sordariomycetes</taxon>
        <taxon>Hypocreomycetidae</taxon>
        <taxon>Hypocreales</taxon>
        <taxon>Ophiocordycipitaceae</taxon>
        <taxon>Purpureocillium</taxon>
    </lineage>
</organism>
<sequence length="153" mass="16743">MGFMRRGKLTSAARAAVVAPFILDCLHVLVHTYLSSTVGKLLYLLVVPVRLAPSASPKTPSHVQTPRARLQSGRPLAFFLACMYGRSPRRTTEPVIRARTPRDGRWFAPSSLFLDGAAAVQPGRHEPFIPLTRPPATPGFPYARTKYCNTASA</sequence>
<evidence type="ECO:0000313" key="2">
    <source>
        <dbReference type="Proteomes" id="UP000078340"/>
    </source>
</evidence>
<dbReference type="EMBL" id="LSBI01000006">
    <property type="protein sequence ID" value="OAQ88576.1"/>
    <property type="molecule type" value="Genomic_DNA"/>
</dbReference>
<reference evidence="1 2" key="1">
    <citation type="submission" date="2016-02" db="EMBL/GenBank/DDBJ databases">
        <title>Biosynthesis of antibiotic leucinostatins and their inhibition on Phytophthora in bio-control Purpureocillium lilacinum.</title>
        <authorList>
            <person name="Wang G."/>
            <person name="Liu Z."/>
            <person name="Lin R."/>
            <person name="Li E."/>
            <person name="Mao Z."/>
            <person name="Ling J."/>
            <person name="Yin W."/>
            <person name="Xie B."/>
        </authorList>
    </citation>
    <scope>NUCLEOTIDE SEQUENCE [LARGE SCALE GENOMIC DNA]</scope>
    <source>
        <strain evidence="1">PLFJ-1</strain>
    </source>
</reference>
<gene>
    <name evidence="1" type="ORF">VFPFJ_07041</name>
</gene>
<dbReference type="Proteomes" id="UP000078340">
    <property type="component" value="Unassembled WGS sequence"/>
</dbReference>